<dbReference type="PANTHER" id="PTHR21089">
    <property type="entry name" value="SHIKIMATE DEHYDROGENASE"/>
    <property type="match status" value="1"/>
</dbReference>
<evidence type="ECO:0000259" key="10">
    <source>
        <dbReference type="Pfam" id="PF01488"/>
    </source>
</evidence>
<dbReference type="InterPro" id="IPR011342">
    <property type="entry name" value="Shikimate_DH"/>
</dbReference>
<dbReference type="AlphaFoldDB" id="A0A5B8U8F7"/>
<dbReference type="InterPro" id="IPR041121">
    <property type="entry name" value="SDH_C"/>
</dbReference>
<dbReference type="InterPro" id="IPR036291">
    <property type="entry name" value="NAD(P)-bd_dom_sf"/>
</dbReference>
<keyword evidence="5 8" id="KW-0560">Oxidoreductase</keyword>
<feature type="binding site" evidence="8">
    <location>
        <position position="78"/>
    </location>
    <ligand>
        <name>NADP(+)</name>
        <dbReference type="ChEBI" id="CHEBI:58349"/>
    </ligand>
</feature>
<feature type="binding site" evidence="8">
    <location>
        <begin position="126"/>
        <end position="130"/>
    </location>
    <ligand>
        <name>NADP(+)</name>
        <dbReference type="ChEBI" id="CHEBI:58349"/>
    </ligand>
</feature>
<dbReference type="SUPFAM" id="SSF51735">
    <property type="entry name" value="NAD(P)-binding Rossmann-fold domains"/>
    <property type="match status" value="1"/>
</dbReference>
<comment type="subunit">
    <text evidence="8">Homodimer.</text>
</comment>
<reference evidence="13 14" key="1">
    <citation type="journal article" date="2018" name="J. Microbiol.">
        <title>Baekduia soli gen. nov., sp. nov., a novel bacterium isolated from the soil of Baekdu Mountain and proposal of a novel family name, Baekduiaceae fam. nov.</title>
        <authorList>
            <person name="An D.S."/>
            <person name="Siddiqi M.Z."/>
            <person name="Kim K.H."/>
            <person name="Yu H.S."/>
            <person name="Im W.T."/>
        </authorList>
    </citation>
    <scope>NUCLEOTIDE SEQUENCE [LARGE SCALE GENOMIC DNA]</scope>
    <source>
        <strain evidence="13 14">BR7-21</strain>
    </source>
</reference>
<gene>
    <name evidence="8 13" type="primary">aroE</name>
    <name evidence="13" type="ORF">FSW04_18685</name>
</gene>
<dbReference type="RefSeq" id="WP_146921758.1">
    <property type="nucleotide sequence ID" value="NZ_CP042430.1"/>
</dbReference>
<evidence type="ECO:0000259" key="12">
    <source>
        <dbReference type="Pfam" id="PF18317"/>
    </source>
</evidence>
<dbReference type="GO" id="GO:0019632">
    <property type="term" value="P:shikimate metabolic process"/>
    <property type="evidence" value="ECO:0007669"/>
    <property type="project" value="InterPro"/>
</dbReference>
<dbReference type="InterPro" id="IPR013708">
    <property type="entry name" value="Shikimate_DH-bd_N"/>
</dbReference>
<accession>A0A5B8U8F7</accession>
<dbReference type="CDD" id="cd01065">
    <property type="entry name" value="NAD_bind_Shikimate_DH"/>
    <property type="match status" value="1"/>
</dbReference>
<dbReference type="NCBIfam" id="TIGR00507">
    <property type="entry name" value="aroE"/>
    <property type="match status" value="1"/>
</dbReference>
<feature type="binding site" evidence="8">
    <location>
        <position position="211"/>
    </location>
    <ligand>
        <name>shikimate</name>
        <dbReference type="ChEBI" id="CHEBI:36208"/>
    </ligand>
</feature>
<sequence length="289" mass="29605">MKRLGVLGWPVSHSRSPAMHNAALAELGLRDWHYQRLPVPPEIFAETVRALPGSGFVGANVTIPHKEAALALADEATDAARAIGAANTLTFAGGTIHAANTDAPGLLAALADQGAHPAGKVALVLGAGGSARGVAWALREAGAARVAVLNRTPERARRLAADLGVDVVETPIAADLLVNCTSVGLSGGEFKALPVGADALSEYATVADLVYRAGGTGLVAEARRRGCTVVDGLEVLVRQGALSLEAWTGRRAPIAVMRESVRGASPDEHDTGTATAPDSRAADRRHAGP</sequence>
<feature type="binding site" evidence="8">
    <location>
        <position position="102"/>
    </location>
    <ligand>
        <name>shikimate</name>
        <dbReference type="ChEBI" id="CHEBI:36208"/>
    </ligand>
</feature>
<comment type="catalytic activity">
    <reaction evidence="7 8">
        <text>shikimate + NADP(+) = 3-dehydroshikimate + NADPH + H(+)</text>
        <dbReference type="Rhea" id="RHEA:17737"/>
        <dbReference type="ChEBI" id="CHEBI:15378"/>
        <dbReference type="ChEBI" id="CHEBI:16630"/>
        <dbReference type="ChEBI" id="CHEBI:36208"/>
        <dbReference type="ChEBI" id="CHEBI:57783"/>
        <dbReference type="ChEBI" id="CHEBI:58349"/>
        <dbReference type="EC" id="1.1.1.25"/>
    </reaction>
</comment>
<feature type="domain" description="SDH C-terminal" evidence="12">
    <location>
        <begin position="232"/>
        <end position="262"/>
    </location>
</feature>
<dbReference type="UniPathway" id="UPA00053">
    <property type="reaction ID" value="UER00087"/>
</dbReference>
<feature type="domain" description="Quinate/shikimate 5-dehydrogenase/glutamyl-tRNA reductase" evidence="10">
    <location>
        <begin position="118"/>
        <end position="166"/>
    </location>
</feature>
<organism evidence="13 14">
    <name type="scientific">Baekduia soli</name>
    <dbReference type="NCBI Taxonomy" id="496014"/>
    <lineage>
        <taxon>Bacteria</taxon>
        <taxon>Bacillati</taxon>
        <taxon>Actinomycetota</taxon>
        <taxon>Thermoleophilia</taxon>
        <taxon>Solirubrobacterales</taxon>
        <taxon>Baekduiaceae</taxon>
        <taxon>Baekduia</taxon>
    </lineage>
</organism>
<evidence type="ECO:0000256" key="6">
    <source>
        <dbReference type="ARBA" id="ARBA00023141"/>
    </source>
</evidence>
<dbReference type="Pfam" id="PF08501">
    <property type="entry name" value="Shikimate_dh_N"/>
    <property type="match status" value="1"/>
</dbReference>
<dbReference type="Pfam" id="PF18317">
    <property type="entry name" value="SDH_C"/>
    <property type="match status" value="1"/>
</dbReference>
<comment type="pathway">
    <text evidence="1 8">Metabolic intermediate biosynthesis; chorismate biosynthesis; chorismate from D-erythrose 4-phosphate and phosphoenolpyruvate: step 4/7.</text>
</comment>
<dbReference type="Gene3D" id="3.40.50.720">
    <property type="entry name" value="NAD(P)-binding Rossmann-like Domain"/>
    <property type="match status" value="1"/>
</dbReference>
<dbReference type="GO" id="GO:0008652">
    <property type="term" value="P:amino acid biosynthetic process"/>
    <property type="evidence" value="ECO:0007669"/>
    <property type="project" value="UniProtKB-KW"/>
</dbReference>
<keyword evidence="4 8" id="KW-0521">NADP</keyword>
<evidence type="ECO:0000256" key="9">
    <source>
        <dbReference type="SAM" id="MobiDB-lite"/>
    </source>
</evidence>
<dbReference type="PANTHER" id="PTHR21089:SF1">
    <property type="entry name" value="BIFUNCTIONAL 3-DEHYDROQUINATE DEHYDRATASE_SHIKIMATE DEHYDROGENASE, CHLOROPLASTIC"/>
    <property type="match status" value="1"/>
</dbReference>
<evidence type="ECO:0000313" key="14">
    <source>
        <dbReference type="Proteomes" id="UP000321805"/>
    </source>
</evidence>
<feature type="domain" description="Shikimate dehydrogenase substrate binding N-terminal" evidence="11">
    <location>
        <begin position="6"/>
        <end position="89"/>
    </location>
</feature>
<keyword evidence="14" id="KW-1185">Reference proteome</keyword>
<dbReference type="Proteomes" id="UP000321805">
    <property type="component" value="Chromosome"/>
</dbReference>
<protein>
    <recommendedName>
        <fullName evidence="2 8">Shikimate dehydrogenase (NADP(+))</fullName>
        <shortName evidence="8">SDH</shortName>
        <ecNumber evidence="2 8">1.1.1.25</ecNumber>
    </recommendedName>
</protein>
<evidence type="ECO:0000256" key="5">
    <source>
        <dbReference type="ARBA" id="ARBA00023002"/>
    </source>
</evidence>
<feature type="binding site" evidence="8">
    <location>
        <position position="239"/>
    </location>
    <ligand>
        <name>shikimate</name>
        <dbReference type="ChEBI" id="CHEBI:36208"/>
    </ligand>
</feature>
<dbReference type="GO" id="GO:0009073">
    <property type="term" value="P:aromatic amino acid family biosynthetic process"/>
    <property type="evidence" value="ECO:0007669"/>
    <property type="project" value="UniProtKB-KW"/>
</dbReference>
<feature type="binding site" evidence="8">
    <location>
        <position position="62"/>
    </location>
    <ligand>
        <name>shikimate</name>
        <dbReference type="ChEBI" id="CHEBI:36208"/>
    </ligand>
</feature>
<dbReference type="Gene3D" id="3.40.50.10860">
    <property type="entry name" value="Leucine Dehydrogenase, chain A, domain 1"/>
    <property type="match status" value="1"/>
</dbReference>
<dbReference type="GO" id="GO:0005829">
    <property type="term" value="C:cytosol"/>
    <property type="evidence" value="ECO:0007669"/>
    <property type="project" value="TreeGrafter"/>
</dbReference>
<feature type="region of interest" description="Disordered" evidence="9">
    <location>
        <begin position="259"/>
        <end position="289"/>
    </location>
</feature>
<dbReference type="KEGG" id="bsol:FSW04_18685"/>
<dbReference type="InterPro" id="IPR046346">
    <property type="entry name" value="Aminoacid_DH-like_N_sf"/>
</dbReference>
<dbReference type="EMBL" id="CP042430">
    <property type="protein sequence ID" value="QEC49396.1"/>
    <property type="molecule type" value="Genomic_DNA"/>
</dbReference>
<feature type="compositionally biased region" description="Basic and acidic residues" evidence="9">
    <location>
        <begin position="259"/>
        <end position="271"/>
    </location>
</feature>
<dbReference type="GO" id="GO:0050661">
    <property type="term" value="F:NADP binding"/>
    <property type="evidence" value="ECO:0007669"/>
    <property type="project" value="InterPro"/>
</dbReference>
<feature type="compositionally biased region" description="Basic and acidic residues" evidence="9">
    <location>
        <begin position="280"/>
        <end position="289"/>
    </location>
</feature>
<feature type="active site" description="Proton acceptor" evidence="8">
    <location>
        <position position="66"/>
    </location>
</feature>
<evidence type="ECO:0000256" key="2">
    <source>
        <dbReference type="ARBA" id="ARBA00012962"/>
    </source>
</evidence>
<keyword evidence="3 8" id="KW-0028">Amino-acid biosynthesis</keyword>
<evidence type="ECO:0000313" key="13">
    <source>
        <dbReference type="EMBL" id="QEC49396.1"/>
    </source>
</evidence>
<evidence type="ECO:0000256" key="1">
    <source>
        <dbReference type="ARBA" id="ARBA00004871"/>
    </source>
</evidence>
<dbReference type="InterPro" id="IPR006151">
    <property type="entry name" value="Shikm_DH/Glu-tRNA_Rdtase"/>
</dbReference>
<comment type="similarity">
    <text evidence="8">Belongs to the shikimate dehydrogenase family.</text>
</comment>
<feature type="binding site" evidence="8">
    <location>
        <begin position="150"/>
        <end position="155"/>
    </location>
    <ligand>
        <name>NADP(+)</name>
        <dbReference type="ChEBI" id="CHEBI:58349"/>
    </ligand>
</feature>
<evidence type="ECO:0000259" key="11">
    <source>
        <dbReference type="Pfam" id="PF08501"/>
    </source>
</evidence>
<feature type="binding site" evidence="8">
    <location>
        <position position="209"/>
    </location>
    <ligand>
        <name>NADP(+)</name>
        <dbReference type="ChEBI" id="CHEBI:58349"/>
    </ligand>
</feature>
<evidence type="ECO:0000256" key="7">
    <source>
        <dbReference type="ARBA" id="ARBA00049442"/>
    </source>
</evidence>
<dbReference type="EC" id="1.1.1.25" evidence="2 8"/>
<feature type="binding site" evidence="8">
    <location>
        <position position="232"/>
    </location>
    <ligand>
        <name>NADP(+)</name>
        <dbReference type="ChEBI" id="CHEBI:58349"/>
    </ligand>
</feature>
<dbReference type="InterPro" id="IPR022893">
    <property type="entry name" value="Shikimate_DH_fam"/>
</dbReference>
<name>A0A5B8U8F7_9ACTN</name>
<evidence type="ECO:0000256" key="4">
    <source>
        <dbReference type="ARBA" id="ARBA00022857"/>
    </source>
</evidence>
<evidence type="ECO:0000256" key="3">
    <source>
        <dbReference type="ARBA" id="ARBA00022605"/>
    </source>
</evidence>
<comment type="function">
    <text evidence="8">Involved in the biosynthesis of the chorismate, which leads to the biosynthesis of aromatic amino acids. Catalyzes the reversible NADPH linked reduction of 3-dehydroshikimate (DHSA) to yield shikimate (SA).</text>
</comment>
<dbReference type="Pfam" id="PF01488">
    <property type="entry name" value="Shikimate_DH"/>
    <property type="match status" value="1"/>
</dbReference>
<dbReference type="GO" id="GO:0009423">
    <property type="term" value="P:chorismate biosynthetic process"/>
    <property type="evidence" value="ECO:0007669"/>
    <property type="project" value="UniProtKB-UniRule"/>
</dbReference>
<feature type="binding site" evidence="8">
    <location>
        <begin position="14"/>
        <end position="16"/>
    </location>
    <ligand>
        <name>shikimate</name>
        <dbReference type="ChEBI" id="CHEBI:36208"/>
    </ligand>
</feature>
<keyword evidence="6 8" id="KW-0057">Aromatic amino acid biosynthesis</keyword>
<dbReference type="SUPFAM" id="SSF53223">
    <property type="entry name" value="Aminoacid dehydrogenase-like, N-terminal domain"/>
    <property type="match status" value="1"/>
</dbReference>
<evidence type="ECO:0000256" key="8">
    <source>
        <dbReference type="HAMAP-Rule" id="MF_00222"/>
    </source>
</evidence>
<proteinExistence type="inferred from homology"/>
<dbReference type="HAMAP" id="MF_00222">
    <property type="entry name" value="Shikimate_DH_AroE"/>
    <property type="match status" value="1"/>
</dbReference>
<feature type="binding site" evidence="8">
    <location>
        <position position="87"/>
    </location>
    <ligand>
        <name>shikimate</name>
        <dbReference type="ChEBI" id="CHEBI:36208"/>
    </ligand>
</feature>
<dbReference type="GO" id="GO:0004764">
    <property type="term" value="F:shikimate 3-dehydrogenase (NADP+) activity"/>
    <property type="evidence" value="ECO:0007669"/>
    <property type="project" value="UniProtKB-UniRule"/>
</dbReference>
<dbReference type="OrthoDB" id="9776868at2"/>